<proteinExistence type="predicted"/>
<reference evidence="1 2" key="2">
    <citation type="journal article" date="2022" name="Mol. Ecol. Resour.">
        <title>The genomes of chicory, endive, great burdock and yacon provide insights into Asteraceae paleo-polyploidization history and plant inulin production.</title>
        <authorList>
            <person name="Fan W."/>
            <person name="Wang S."/>
            <person name="Wang H."/>
            <person name="Wang A."/>
            <person name="Jiang F."/>
            <person name="Liu H."/>
            <person name="Zhao H."/>
            <person name="Xu D."/>
            <person name="Zhang Y."/>
        </authorList>
    </citation>
    <scope>NUCLEOTIDE SEQUENCE [LARGE SCALE GENOMIC DNA]</scope>
    <source>
        <strain evidence="2">cv. Niubang</strain>
    </source>
</reference>
<name>A0ACB8YGT4_ARCLA</name>
<comment type="caution">
    <text evidence="1">The sequence shown here is derived from an EMBL/GenBank/DDBJ whole genome shotgun (WGS) entry which is preliminary data.</text>
</comment>
<accession>A0ACB8YGT4</accession>
<protein>
    <submittedName>
        <fullName evidence="1">Uncharacterized protein</fullName>
    </submittedName>
</protein>
<dbReference type="Proteomes" id="UP001055879">
    <property type="component" value="Linkage Group LG12"/>
</dbReference>
<sequence>MFAGKVPPALRSFRNLRFFNISGNSFLQDPLPALTQLDSLAPELKTMKTNHKNVPKRYIFAESTISSGNQTENFQAPASSPAPVPNKEHKKKSTMWRWIIGLFGGLLAGFLIIFTVFYKLVFIMVNGGVNDAGPAIFSQSIKAEELAFLDDDDGVAALQVIGRGGCGEVYRTDIPDGKIKTIAIKKMRQIPSEIQTDGQIRHRNLLPLLAHVFRPTFGVLLGVLVMGKLPSDKFFQHIGNEFGEMDEKGDDFRRSKTSDRSQSFWKGVRGANASRSQGRVFLYTR</sequence>
<keyword evidence="2" id="KW-1185">Reference proteome</keyword>
<evidence type="ECO:0000313" key="1">
    <source>
        <dbReference type="EMBL" id="KAI3684466.1"/>
    </source>
</evidence>
<gene>
    <name evidence="1" type="ORF">L6452_33690</name>
</gene>
<organism evidence="1 2">
    <name type="scientific">Arctium lappa</name>
    <name type="common">Greater burdock</name>
    <name type="synonym">Lappa major</name>
    <dbReference type="NCBI Taxonomy" id="4217"/>
    <lineage>
        <taxon>Eukaryota</taxon>
        <taxon>Viridiplantae</taxon>
        <taxon>Streptophyta</taxon>
        <taxon>Embryophyta</taxon>
        <taxon>Tracheophyta</taxon>
        <taxon>Spermatophyta</taxon>
        <taxon>Magnoliopsida</taxon>
        <taxon>eudicotyledons</taxon>
        <taxon>Gunneridae</taxon>
        <taxon>Pentapetalae</taxon>
        <taxon>asterids</taxon>
        <taxon>campanulids</taxon>
        <taxon>Asterales</taxon>
        <taxon>Asteraceae</taxon>
        <taxon>Carduoideae</taxon>
        <taxon>Cardueae</taxon>
        <taxon>Arctiinae</taxon>
        <taxon>Arctium</taxon>
    </lineage>
</organism>
<evidence type="ECO:0000313" key="2">
    <source>
        <dbReference type="Proteomes" id="UP001055879"/>
    </source>
</evidence>
<dbReference type="EMBL" id="CM042058">
    <property type="protein sequence ID" value="KAI3684466.1"/>
    <property type="molecule type" value="Genomic_DNA"/>
</dbReference>
<reference evidence="2" key="1">
    <citation type="journal article" date="2022" name="Mol. Ecol. Resour.">
        <title>The genomes of chicory, endive, great burdock and yacon provide insights into Asteraceae palaeo-polyploidization history and plant inulin production.</title>
        <authorList>
            <person name="Fan W."/>
            <person name="Wang S."/>
            <person name="Wang H."/>
            <person name="Wang A."/>
            <person name="Jiang F."/>
            <person name="Liu H."/>
            <person name="Zhao H."/>
            <person name="Xu D."/>
            <person name="Zhang Y."/>
        </authorList>
    </citation>
    <scope>NUCLEOTIDE SEQUENCE [LARGE SCALE GENOMIC DNA]</scope>
    <source>
        <strain evidence="2">cv. Niubang</strain>
    </source>
</reference>